<name>A0A8D9B7K1_9HEMI</name>
<dbReference type="EMBL" id="HBUF01608378">
    <property type="protein sequence ID" value="CAG6778157.1"/>
    <property type="molecule type" value="Transcribed_RNA"/>
</dbReference>
<keyword evidence="2" id="KW-0813">Transport</keyword>
<evidence type="ECO:0000256" key="8">
    <source>
        <dbReference type="ARBA" id="ARBA00023136"/>
    </source>
</evidence>
<evidence type="ECO:0000256" key="2">
    <source>
        <dbReference type="ARBA" id="ARBA00022448"/>
    </source>
</evidence>
<evidence type="ECO:0000256" key="3">
    <source>
        <dbReference type="ARBA" id="ARBA00022692"/>
    </source>
</evidence>
<dbReference type="GO" id="GO:0016887">
    <property type="term" value="F:ATP hydrolysis activity"/>
    <property type="evidence" value="ECO:0007669"/>
    <property type="project" value="InterPro"/>
</dbReference>
<dbReference type="InterPro" id="IPR003593">
    <property type="entry name" value="AAA+_ATPase"/>
</dbReference>
<dbReference type="GO" id="GO:0005524">
    <property type="term" value="F:ATP binding"/>
    <property type="evidence" value="ECO:0007669"/>
    <property type="project" value="UniProtKB-KW"/>
</dbReference>
<dbReference type="FunFam" id="3.40.50.300:FF:000298">
    <property type="entry name" value="ATP-binding cassette sub-family A member 12"/>
    <property type="match status" value="1"/>
</dbReference>
<dbReference type="SMART" id="SM00382">
    <property type="entry name" value="AAA"/>
    <property type="match status" value="2"/>
</dbReference>
<dbReference type="Pfam" id="PF00005">
    <property type="entry name" value="ABC_tran"/>
    <property type="match status" value="2"/>
</dbReference>
<dbReference type="InterPro" id="IPR003439">
    <property type="entry name" value="ABC_transporter-like_ATP-bd"/>
</dbReference>
<dbReference type="PROSITE" id="PS50893">
    <property type="entry name" value="ABC_TRANSPORTER_2"/>
    <property type="match status" value="2"/>
</dbReference>
<dbReference type="Pfam" id="PF12698">
    <property type="entry name" value="ABC2_membrane_3"/>
    <property type="match status" value="2"/>
</dbReference>
<feature type="transmembrane region" description="Helical" evidence="9">
    <location>
        <begin position="1086"/>
        <end position="1106"/>
    </location>
</feature>
<organism evidence="11">
    <name type="scientific">Cacopsylla melanoneura</name>
    <dbReference type="NCBI Taxonomy" id="428564"/>
    <lineage>
        <taxon>Eukaryota</taxon>
        <taxon>Metazoa</taxon>
        <taxon>Ecdysozoa</taxon>
        <taxon>Arthropoda</taxon>
        <taxon>Hexapoda</taxon>
        <taxon>Insecta</taxon>
        <taxon>Pterygota</taxon>
        <taxon>Neoptera</taxon>
        <taxon>Paraneoptera</taxon>
        <taxon>Hemiptera</taxon>
        <taxon>Sternorrhyncha</taxon>
        <taxon>Psylloidea</taxon>
        <taxon>Psyllidae</taxon>
        <taxon>Psyllinae</taxon>
        <taxon>Cacopsylla</taxon>
    </lineage>
</organism>
<dbReference type="CDD" id="cd03263">
    <property type="entry name" value="ABC_subfamily_A"/>
    <property type="match status" value="2"/>
</dbReference>
<evidence type="ECO:0000259" key="10">
    <source>
        <dbReference type="PROSITE" id="PS50893"/>
    </source>
</evidence>
<dbReference type="Pfam" id="PF23321">
    <property type="entry name" value="R1_ABCA1"/>
    <property type="match status" value="1"/>
</dbReference>
<keyword evidence="7 9" id="KW-1133">Transmembrane helix</keyword>
<evidence type="ECO:0000256" key="6">
    <source>
        <dbReference type="ARBA" id="ARBA00022840"/>
    </source>
</evidence>
<feature type="transmembrane region" description="Helical" evidence="9">
    <location>
        <begin position="1288"/>
        <end position="1312"/>
    </location>
</feature>
<keyword evidence="6 11" id="KW-0067">ATP-binding</keyword>
<dbReference type="InterPro" id="IPR056264">
    <property type="entry name" value="R2_ABCA1-4-like"/>
</dbReference>
<dbReference type="PANTHER" id="PTHR19229">
    <property type="entry name" value="ATP-BINDING CASSETTE TRANSPORTER SUBFAMILY A ABCA"/>
    <property type="match status" value="1"/>
</dbReference>
<dbReference type="FunFam" id="3.40.50.300:FF:000327">
    <property type="entry name" value="ATP-binding cassette sub-family A member 3"/>
    <property type="match status" value="1"/>
</dbReference>
<dbReference type="Gene3D" id="3.40.50.300">
    <property type="entry name" value="P-loop containing nucleotide triphosphate hydrolases"/>
    <property type="match status" value="2"/>
</dbReference>
<keyword evidence="8 9" id="KW-0472">Membrane</keyword>
<feature type="transmembrane region" description="Helical" evidence="9">
    <location>
        <begin position="47"/>
        <end position="67"/>
    </location>
</feature>
<dbReference type="InterPro" id="IPR027417">
    <property type="entry name" value="P-loop_NTPase"/>
</dbReference>
<evidence type="ECO:0000256" key="9">
    <source>
        <dbReference type="SAM" id="Phobius"/>
    </source>
</evidence>
<feature type="domain" description="ABC transporter" evidence="10">
    <location>
        <begin position="1363"/>
        <end position="1593"/>
    </location>
</feature>
<feature type="transmembrane region" description="Helical" evidence="9">
    <location>
        <begin position="324"/>
        <end position="344"/>
    </location>
</feature>
<reference evidence="11" key="1">
    <citation type="submission" date="2021-05" db="EMBL/GenBank/DDBJ databases">
        <authorList>
            <person name="Alioto T."/>
            <person name="Alioto T."/>
            <person name="Gomez Garrido J."/>
        </authorList>
    </citation>
    <scope>NUCLEOTIDE SEQUENCE</scope>
</reference>
<dbReference type="InterPro" id="IPR026082">
    <property type="entry name" value="ABCA"/>
</dbReference>
<accession>A0A8D9B7K1</accession>
<feature type="transmembrane region" description="Helical" evidence="9">
    <location>
        <begin position="351"/>
        <end position="375"/>
    </location>
</feature>
<protein>
    <submittedName>
        <fullName evidence="11">ATP-binding cassette sub-family A member 3</fullName>
    </submittedName>
</protein>
<keyword evidence="5" id="KW-0547">Nucleotide-binding</keyword>
<evidence type="ECO:0000256" key="5">
    <source>
        <dbReference type="ARBA" id="ARBA00022741"/>
    </source>
</evidence>
<proteinExistence type="predicted"/>
<dbReference type="GO" id="GO:0016020">
    <property type="term" value="C:membrane"/>
    <property type="evidence" value="ECO:0007669"/>
    <property type="project" value="UniProtKB-SubCell"/>
</dbReference>
<keyword evidence="3 9" id="KW-0812">Transmembrane</keyword>
<feature type="transmembrane region" description="Helical" evidence="9">
    <location>
        <begin position="381"/>
        <end position="399"/>
    </location>
</feature>
<dbReference type="SUPFAM" id="SSF52540">
    <property type="entry name" value="P-loop containing nucleoside triphosphate hydrolases"/>
    <property type="match status" value="2"/>
</dbReference>
<evidence type="ECO:0000313" key="11">
    <source>
        <dbReference type="EMBL" id="CAG6778157.1"/>
    </source>
</evidence>
<feature type="transmembrane region" description="Helical" evidence="9">
    <location>
        <begin position="263"/>
        <end position="281"/>
    </location>
</feature>
<keyword evidence="4" id="KW-0677">Repeat</keyword>
<dbReference type="InterPro" id="IPR013525">
    <property type="entry name" value="ABC2_TM"/>
</dbReference>
<sequence length="1697" mass="192334">MSPRSYNVHTKETPSYVDSLRSESTMSNWSRLCLLMWKNWLLQRRHLIQSLIELGVPILLSVILIFIRNCVVPFEHTKPTVYPSFDTKCTKWEKNWTIAWSPYHPELANVMSRAAFVIGYQQQVFANSTELYSALTESGAMKQYIAGVVFDDDIAGREHLSRQVKVTIRFPGASRIISRLPDESIEGVGDENWRTYLMFPLYQQFGPRESFSQAGGEPGYCKEGFLLLQDAISKAYIEHFTTSVLPFVQFQRFPYPSYVDDPILPALTAFMSTIILLSFVYPAINTIRAVAVEKETMMKEAMKLMGLPNWLHWTAWTFKSQLLWLFPSTIIVCLLTLSLAQGCVIKFSNPFVFLTVLVVYSFSAITQCFLVSVLFNHGSSASTVGGLVWFGSYAPYIILQPKYYLMTLNQKLYTCIFTNSAMGYAFQNLLMYEGTGEGAQWHNMWKSVTPDDSLCLGHILCMMLIMAIIHLLAAFYIEAVWPGPTGIPLPWYYPIQATYWLGYKGRSKDIVNASGIQLRGLTKIYKNGKKAVDNLTLDMYQNQITVLLGHNGAGKSTTMSMLTGLITPTSGTAYIDGHDIWFEMDKVRESIGLCPQYNLLFEELTVEDHLKFFAKLKSLTGESLRNEIKRYLQTFNLEPFANTKATVLSGGQKRKLSIAIALIAHSKVVLLDEPTSGMDPAARRGLWDILQSERQGRTIVMTTHLMDEADLLGDRIAIINGGQLKAIGTPFSLKKEYGQGYSLTLIKDLKGFSETLVTSFIRQYCPEGQAEWVTDNEVRYRLFDSSLFPELLKNLEEKQAELHVKEYGLSLTTMEDVFMRVGKDMTQQGNVNLEMTRDGDSYKSIGSELNRNSDNTSSTLPYYDMYKTKQLYTGFNLWWSQFKAIITKKYLYARSLGYLHLLQIIMTIAFLSVSILVVRTWQGQKDLPPFTMDLAAYESPVTTISLLDQSETAQAFYSMFKNLSKHEVVDLGFSGPYIQDFILNKVIMFSGPYIQDFILNKSRESITEVTQRYIAGISFSERVITAHFNNQPYHVPPLVLNMIHNIMFNTLTGPGARITLVNYPLPYGTEVKVNKLQGGSNMGFQVAFNLSFSQAFICAILILFAVKERESGFKHLQFVSGAKPSVYWIASLMWDYFIYLFIIVTIICTLYSFNEPGFKEFGQLSRVALVMLAFAWAAIPMMSLMSYCFTAPSTSFTRASLFNITTGAMGFIVVMLMDIPPLSLKSQGEKVDSYLIVFPHYALCSGIRNIYFSHELSSVCKSGPNVTQFFEWDCDYYSWKSPGISRNLAWLFGMGLLFHFLLLSIEYMKILWLRLMWFKIRYCKIFNRSPVGHDMTTPFLIEDSDVQFEKVLVKKSNPEDYAIYINDLVKRYNGFEAVKGINLALNSKECFGLLGSNGAGKSSTFKMLTGESLITSGEAYICNNMIKTSMNKIRRTIGYCPQFDALLEELTGRETLRLFCQLHGIQDEEIEYVTMHLSTKLMFHHYLDIKVKYYSGGNKRKLSTAVALIGNPTVVLLDEPTSGLDPAARRHLWDVISSERDSGKCVVVTSHSLEECEALCTRLAVMVNGRLSCLGSVQHLKSKFAMGYQLQVKFPPTTQQNIKWFIAAYLKDSEVVEEYEGMVTFHVSPGIACSQVFSVMEKAKSESFVEDYSIQQTSLEQVFLRFTASSSGGTSSRNKSSTFNKSVQNLELNELHL</sequence>
<feature type="transmembrane region" description="Helical" evidence="9">
    <location>
        <begin position="1199"/>
        <end position="1219"/>
    </location>
</feature>
<feature type="domain" description="ABC transporter" evidence="10">
    <location>
        <begin position="516"/>
        <end position="746"/>
    </location>
</feature>
<feature type="transmembrane region" description="Helical" evidence="9">
    <location>
        <begin position="1126"/>
        <end position="1152"/>
    </location>
</feature>
<dbReference type="InterPro" id="IPR017871">
    <property type="entry name" value="ABC_transporter-like_CS"/>
</dbReference>
<evidence type="ECO:0000256" key="4">
    <source>
        <dbReference type="ARBA" id="ARBA00022737"/>
    </source>
</evidence>
<dbReference type="PANTHER" id="PTHR19229:SF250">
    <property type="entry name" value="ABC TRANSPORTER DOMAIN-CONTAINING PROTEIN-RELATED"/>
    <property type="match status" value="1"/>
</dbReference>
<feature type="transmembrane region" description="Helical" evidence="9">
    <location>
        <begin position="1164"/>
        <end position="1187"/>
    </location>
</feature>
<comment type="subcellular location">
    <subcellularLocation>
        <location evidence="1">Membrane</location>
        <topology evidence="1">Multi-pass membrane protein</topology>
    </subcellularLocation>
</comment>
<feature type="transmembrane region" description="Helical" evidence="9">
    <location>
        <begin position="454"/>
        <end position="477"/>
    </location>
</feature>
<dbReference type="PROSITE" id="PS00211">
    <property type="entry name" value="ABC_TRANSPORTER_1"/>
    <property type="match status" value="1"/>
</dbReference>
<dbReference type="GO" id="GO:0140359">
    <property type="term" value="F:ABC-type transporter activity"/>
    <property type="evidence" value="ECO:0007669"/>
    <property type="project" value="InterPro"/>
</dbReference>
<feature type="transmembrane region" description="Helical" evidence="9">
    <location>
        <begin position="898"/>
        <end position="918"/>
    </location>
</feature>
<dbReference type="GO" id="GO:0005319">
    <property type="term" value="F:lipid transporter activity"/>
    <property type="evidence" value="ECO:0007669"/>
    <property type="project" value="TreeGrafter"/>
</dbReference>
<evidence type="ECO:0000256" key="1">
    <source>
        <dbReference type="ARBA" id="ARBA00004141"/>
    </source>
</evidence>
<evidence type="ECO:0000256" key="7">
    <source>
        <dbReference type="ARBA" id="ARBA00022989"/>
    </source>
</evidence>